<sequence length="338" mass="39513">MKKLFSVFDAISFLAAPVTYTIGCNPIPDLPYISNNQISENTKKTINSLVLDENSKVNTLFDYNLDTWVKPTFFPKENIMNINIENKDILKQMQLTMSQLKKIHSEENLLKDSLEYMRKSLLSSRDLISQPWPTVVEKYNWYLDKTSKNKTVTDLETLVSYYDNPISEKSDLYDKKRWLYVDKLRSENVKDWFKDSHSWTLNPTSENYNENTKFDQGIFYYVLLNTYLQKVQTHYNVQLKNIWKEYSNKNDKESIQNIISHDIAGITLTFTVWDPEKWTKYFVDGHPVVNSNENIFENLPILPIEQKIGVKLIVANIYGTVSSYLIGSFVISNLLGIE</sequence>
<name>A0A0K2JI10_SPIKU</name>
<reference evidence="1 2" key="1">
    <citation type="journal article" date="2015" name="Genome Announc.">
        <title>Complete Genome Sequence of Spiroplasma kunkelii Strain CR2-3x, Causal Agent of Corn Stunt Disease in Zea mays L.</title>
        <authorList>
            <person name="Davis R.E."/>
            <person name="Shao J."/>
            <person name="Dally E.L."/>
            <person name="Zhao Y."/>
            <person name="Gasparich G.E."/>
            <person name="Gaynor B.J."/>
            <person name="Athey J.C."/>
            <person name="Harrison N.A."/>
            <person name="Donofrio N."/>
        </authorList>
    </citation>
    <scope>NUCLEOTIDE SEQUENCE [LARGE SCALE GENOMIC DNA]</scope>
    <source>
        <strain evidence="1 2">CR2-3x</strain>
    </source>
</reference>
<protein>
    <submittedName>
        <fullName evidence="1">Uncharacterized protein</fullName>
    </submittedName>
</protein>
<dbReference type="PATRIC" id="fig|273035.7.peg.1472"/>
<dbReference type="RefSeq" id="WP_053391183.1">
    <property type="nucleotide sequence ID" value="NZ_CP010899.1"/>
</dbReference>
<keyword evidence="2" id="KW-1185">Reference proteome</keyword>
<dbReference type="KEGG" id="skn:SKUN_001198"/>
<evidence type="ECO:0000313" key="1">
    <source>
        <dbReference type="EMBL" id="ALA98073.1"/>
    </source>
</evidence>
<gene>
    <name evidence="1" type="ORF">SKUN_001198</name>
</gene>
<organism evidence="1 2">
    <name type="scientific">Spiroplasma kunkelii CR2-3x</name>
    <dbReference type="NCBI Taxonomy" id="273035"/>
    <lineage>
        <taxon>Bacteria</taxon>
        <taxon>Bacillati</taxon>
        <taxon>Mycoplasmatota</taxon>
        <taxon>Mollicutes</taxon>
        <taxon>Entomoplasmatales</taxon>
        <taxon>Spiroplasmataceae</taxon>
        <taxon>Spiroplasma</taxon>
    </lineage>
</organism>
<proteinExistence type="predicted"/>
<dbReference type="EMBL" id="CP010899">
    <property type="protein sequence ID" value="ALA98073.1"/>
    <property type="molecule type" value="Genomic_DNA"/>
</dbReference>
<accession>A0A0K2JI10</accession>
<dbReference type="AlphaFoldDB" id="A0A0K2JI10"/>
<dbReference type="Proteomes" id="UP000062963">
    <property type="component" value="Chromosome"/>
</dbReference>
<evidence type="ECO:0000313" key="2">
    <source>
        <dbReference type="Proteomes" id="UP000062963"/>
    </source>
</evidence>
<dbReference type="OrthoDB" id="390190at2"/>